<dbReference type="Pfam" id="PF02828">
    <property type="entry name" value="L27"/>
    <property type="match status" value="1"/>
</dbReference>
<dbReference type="InterPro" id="IPR008144">
    <property type="entry name" value="Guanylate_kin-like_dom"/>
</dbReference>
<feature type="domain" description="Guanylate kinase-like" evidence="6">
    <location>
        <begin position="344"/>
        <end position="535"/>
    </location>
</feature>
<dbReference type="PANTHER" id="PTHR23122">
    <property type="entry name" value="MEMBRANE-ASSOCIATED GUANYLATE KINASE MAGUK"/>
    <property type="match status" value="1"/>
</dbReference>
<dbReference type="PROSITE" id="PS00856">
    <property type="entry name" value="GUANYLATE_KINASE_1"/>
    <property type="match status" value="1"/>
</dbReference>
<name>A0A0K2T5Y5_LEPSM</name>
<dbReference type="PROSITE" id="PS51022">
    <property type="entry name" value="L27"/>
    <property type="match status" value="1"/>
</dbReference>
<evidence type="ECO:0000256" key="3">
    <source>
        <dbReference type="PROSITE-ProRule" id="PRU00192"/>
    </source>
</evidence>
<evidence type="ECO:0000256" key="1">
    <source>
        <dbReference type="ARBA" id="ARBA00007014"/>
    </source>
</evidence>
<dbReference type="PROSITE" id="PS50002">
    <property type="entry name" value="SH3"/>
    <property type="match status" value="1"/>
</dbReference>
<keyword evidence="2 3" id="KW-0728">SH3 domain</keyword>
<dbReference type="CDD" id="cd00071">
    <property type="entry name" value="GMPK"/>
    <property type="match status" value="1"/>
</dbReference>
<dbReference type="Pfam" id="PF00625">
    <property type="entry name" value="Guanylate_kin"/>
    <property type="match status" value="1"/>
</dbReference>
<dbReference type="InterPro" id="IPR014775">
    <property type="entry name" value="L27_C"/>
</dbReference>
<evidence type="ECO:0000256" key="2">
    <source>
        <dbReference type="ARBA" id="ARBA00022443"/>
    </source>
</evidence>
<evidence type="ECO:0000313" key="9">
    <source>
        <dbReference type="EMBL" id="CAF2958554.1"/>
    </source>
</evidence>
<evidence type="ECO:0000313" key="11">
    <source>
        <dbReference type="Proteomes" id="UP000675881"/>
    </source>
</evidence>
<dbReference type="SUPFAM" id="SSF50044">
    <property type="entry name" value="SH3-domain"/>
    <property type="match status" value="1"/>
</dbReference>
<dbReference type="CDD" id="cd06799">
    <property type="entry name" value="PDZ_MPP3-MPP4-MPP7-like"/>
    <property type="match status" value="1"/>
</dbReference>
<dbReference type="SMART" id="SM00228">
    <property type="entry name" value="PDZ"/>
    <property type="match status" value="1"/>
</dbReference>
<accession>A0A0K2T5Y5</accession>
<evidence type="ECO:0000313" key="10">
    <source>
        <dbReference type="EMBL" id="CDW20841.1"/>
    </source>
</evidence>
<dbReference type="SMART" id="SM00569">
    <property type="entry name" value="L27"/>
    <property type="match status" value="2"/>
</dbReference>
<dbReference type="SMART" id="SM00326">
    <property type="entry name" value="SH3"/>
    <property type="match status" value="1"/>
</dbReference>
<protein>
    <submittedName>
        <fullName evidence="9">MAGUK p55 subfamily member 4,MAGUK p55 subfamily member 7</fullName>
    </submittedName>
</protein>
<dbReference type="Gene3D" id="1.10.287.650">
    <property type="entry name" value="L27 domain"/>
    <property type="match status" value="1"/>
</dbReference>
<dbReference type="PROSITE" id="PS50052">
    <property type="entry name" value="GUANYLATE_KINASE_2"/>
    <property type="match status" value="1"/>
</dbReference>
<evidence type="ECO:0000256" key="4">
    <source>
        <dbReference type="SAM" id="Coils"/>
    </source>
</evidence>
<organism evidence="10">
    <name type="scientific">Lepeophtheirus salmonis</name>
    <name type="common">Salmon louse</name>
    <name type="synonym">Caligus salmonis</name>
    <dbReference type="NCBI Taxonomy" id="72036"/>
    <lineage>
        <taxon>Eukaryota</taxon>
        <taxon>Metazoa</taxon>
        <taxon>Ecdysozoa</taxon>
        <taxon>Arthropoda</taxon>
        <taxon>Crustacea</taxon>
        <taxon>Multicrustacea</taxon>
        <taxon>Hexanauplia</taxon>
        <taxon>Copepoda</taxon>
        <taxon>Siphonostomatoida</taxon>
        <taxon>Caligidae</taxon>
        <taxon>Lepeophtheirus</taxon>
    </lineage>
</organism>
<keyword evidence="11" id="KW-1185">Reference proteome</keyword>
<feature type="domain" description="L27" evidence="8">
    <location>
        <begin position="67"/>
        <end position="121"/>
    </location>
</feature>
<reference evidence="10" key="1">
    <citation type="submission" date="2014-05" db="EMBL/GenBank/DDBJ databases">
        <authorList>
            <person name="Chronopoulou M."/>
        </authorList>
    </citation>
    <scope>NUCLEOTIDE SEQUENCE</scope>
    <source>
        <tissue evidence="10">Whole organism</tissue>
    </source>
</reference>
<feature type="coiled-coil region" evidence="4">
    <location>
        <begin position="299"/>
        <end position="326"/>
    </location>
</feature>
<dbReference type="InterPro" id="IPR001452">
    <property type="entry name" value="SH3_domain"/>
</dbReference>
<dbReference type="Proteomes" id="UP000675881">
    <property type="component" value="Chromosome 5"/>
</dbReference>
<dbReference type="Gene3D" id="2.30.42.10">
    <property type="match status" value="1"/>
</dbReference>
<dbReference type="OrthoDB" id="439127at2759"/>
<dbReference type="EMBL" id="HACA01003480">
    <property type="protein sequence ID" value="CDW20841.1"/>
    <property type="molecule type" value="Transcribed_RNA"/>
</dbReference>
<dbReference type="InterPro" id="IPR008145">
    <property type="entry name" value="GK/Ca_channel_bsu"/>
</dbReference>
<evidence type="ECO:0000259" key="8">
    <source>
        <dbReference type="PROSITE" id="PS51022"/>
    </source>
</evidence>
<feature type="domain" description="SH3" evidence="5">
    <location>
        <begin position="236"/>
        <end position="306"/>
    </location>
</feature>
<dbReference type="InterPro" id="IPR004172">
    <property type="entry name" value="L27_dom"/>
</dbReference>
<dbReference type="SMART" id="SM00072">
    <property type="entry name" value="GuKc"/>
    <property type="match status" value="1"/>
</dbReference>
<dbReference type="SUPFAM" id="SSF50156">
    <property type="entry name" value="PDZ domain-like"/>
    <property type="match status" value="1"/>
</dbReference>
<dbReference type="InterPro" id="IPR050716">
    <property type="entry name" value="MAGUK"/>
</dbReference>
<keyword evidence="4" id="KW-0175">Coiled coil</keyword>
<feature type="domain" description="PDZ" evidence="7">
    <location>
        <begin position="138"/>
        <end position="229"/>
    </location>
</feature>
<gene>
    <name evidence="9" type="ORF">LSAA_9722</name>
</gene>
<proteinExistence type="inferred from homology"/>
<dbReference type="Pfam" id="PF07653">
    <property type="entry name" value="SH3_2"/>
    <property type="match status" value="1"/>
</dbReference>
<evidence type="ECO:0000259" key="5">
    <source>
        <dbReference type="PROSITE" id="PS50002"/>
    </source>
</evidence>
<dbReference type="PROSITE" id="PS50106">
    <property type="entry name" value="PDZ"/>
    <property type="match status" value="1"/>
</dbReference>
<dbReference type="InterPro" id="IPR027417">
    <property type="entry name" value="P-loop_NTPase"/>
</dbReference>
<dbReference type="CDD" id="cd11862">
    <property type="entry name" value="SH3_MPP"/>
    <property type="match status" value="1"/>
</dbReference>
<dbReference type="Gene3D" id="2.30.30.40">
    <property type="entry name" value="SH3 Domains"/>
    <property type="match status" value="1"/>
</dbReference>
<dbReference type="SUPFAM" id="SSF52540">
    <property type="entry name" value="P-loop containing nucleoside triphosphate hydrolases"/>
    <property type="match status" value="1"/>
</dbReference>
<evidence type="ECO:0000259" key="7">
    <source>
        <dbReference type="PROSITE" id="PS50106"/>
    </source>
</evidence>
<sequence length="550" mass="63093">MTGAHTNWTPDPAVGHLLHTLRRFRRLSDADEEEEFLESILQCRELNALVKAHNVILFCNQEQCPVVSNGCQIAGDVMEDIRPYALMIEECRELYGLLTTPHVKNLLLSHDTIAQRDYLPKLCNVPYEVDEDEDTIKMVQLIKSNDPLGDQKSTEPIVGATIKAEEATGRILIARVMHGGAADRSGLISVGDEIIEVNGINVEGKSPNDVLRILQMAQNTITFKLIPNENRQMCRESRIRLRALFDYDPSDDKYIPCKEAGLPFVKGEIIHIVSQDDPYWWQARKEQDRNMRAGLIPSRALQERRIVQERNEISKEDQENEEFDKDEIATYEEVARLFPRPGSYRPIVLIGPPGVGRNELKRRIIALDPDRHKATVPHTSRPKKPGEVHGTDYYFTTRDQMQVDINLGKFIEHGEYRGNLYGTSTDGIRDLIHAGIQPIICPHYQALKMLRTAELKPFIIYIEAPPFERLKETRHQAYARSTFDETSSRAFTDEEFVTMIRLGQKVESHYGHWIDLTIVNEDLNEAFEQLVKAIRRLDQDAHWVPVSWVQ</sequence>
<dbReference type="GO" id="GO:0030054">
    <property type="term" value="C:cell junction"/>
    <property type="evidence" value="ECO:0007669"/>
    <property type="project" value="UniProtKB-ARBA"/>
</dbReference>
<evidence type="ECO:0000259" key="6">
    <source>
        <dbReference type="PROSITE" id="PS50052"/>
    </source>
</evidence>
<dbReference type="EMBL" id="HG994584">
    <property type="protein sequence ID" value="CAF2958554.1"/>
    <property type="molecule type" value="Genomic_DNA"/>
</dbReference>
<dbReference type="Gene3D" id="3.40.50.300">
    <property type="entry name" value="P-loop containing nucleotide triphosphate hydrolases"/>
    <property type="match status" value="1"/>
</dbReference>
<dbReference type="InterPro" id="IPR001478">
    <property type="entry name" value="PDZ"/>
</dbReference>
<dbReference type="AlphaFoldDB" id="A0A0K2T5Y5"/>
<dbReference type="InterPro" id="IPR036892">
    <property type="entry name" value="L27_dom_sf"/>
</dbReference>
<comment type="similarity">
    <text evidence="1">Belongs to the MAGUK family.</text>
</comment>
<dbReference type="InterPro" id="IPR036028">
    <property type="entry name" value="SH3-like_dom_sf"/>
</dbReference>
<dbReference type="InterPro" id="IPR020590">
    <property type="entry name" value="Guanylate_kinase_CS"/>
</dbReference>
<dbReference type="SUPFAM" id="SSF101288">
    <property type="entry name" value="L27 domain"/>
    <property type="match status" value="1"/>
</dbReference>
<dbReference type="Pfam" id="PF00595">
    <property type="entry name" value="PDZ"/>
    <property type="match status" value="1"/>
</dbReference>
<reference evidence="9" key="2">
    <citation type="submission" date="2021-02" db="EMBL/GenBank/DDBJ databases">
        <authorList>
            <person name="Bekaert M."/>
        </authorList>
    </citation>
    <scope>NUCLEOTIDE SEQUENCE</scope>
    <source>
        <strain evidence="9">IoA-00</strain>
    </source>
</reference>
<dbReference type="InterPro" id="IPR036034">
    <property type="entry name" value="PDZ_sf"/>
</dbReference>